<keyword evidence="1" id="KW-1133">Transmembrane helix</keyword>
<gene>
    <name evidence="2" type="ORF">dnl_06130</name>
</gene>
<dbReference type="Proteomes" id="UP000663720">
    <property type="component" value="Chromosome"/>
</dbReference>
<keyword evidence="1" id="KW-0812">Transmembrane</keyword>
<evidence type="ECO:0000313" key="3">
    <source>
        <dbReference type="Proteomes" id="UP000663720"/>
    </source>
</evidence>
<organism evidence="2 3">
    <name type="scientific">Desulfonema limicola</name>
    <dbReference type="NCBI Taxonomy" id="45656"/>
    <lineage>
        <taxon>Bacteria</taxon>
        <taxon>Pseudomonadati</taxon>
        <taxon>Thermodesulfobacteriota</taxon>
        <taxon>Desulfobacteria</taxon>
        <taxon>Desulfobacterales</taxon>
        <taxon>Desulfococcaceae</taxon>
        <taxon>Desulfonema</taxon>
    </lineage>
</organism>
<reference evidence="2" key="1">
    <citation type="journal article" date="2021" name="Microb. Physiol.">
        <title>Proteogenomic Insights into the Physiology of Marine, Sulfate-Reducing, Filamentous Desulfonema limicola and Desulfonema magnum.</title>
        <authorList>
            <person name="Schnaars V."/>
            <person name="Wohlbrand L."/>
            <person name="Scheve S."/>
            <person name="Hinrichs C."/>
            <person name="Reinhardt R."/>
            <person name="Rabus R."/>
        </authorList>
    </citation>
    <scope>NUCLEOTIDE SEQUENCE</scope>
    <source>
        <strain evidence="2">5ac10</strain>
    </source>
</reference>
<proteinExistence type="predicted"/>
<accession>A0A975B419</accession>
<protein>
    <submittedName>
        <fullName evidence="2">NTP hydrolase p-loop-containing</fullName>
    </submittedName>
</protein>
<dbReference type="AlphaFoldDB" id="A0A975B419"/>
<dbReference type="GO" id="GO:0016787">
    <property type="term" value="F:hydrolase activity"/>
    <property type="evidence" value="ECO:0007669"/>
    <property type="project" value="UniProtKB-KW"/>
</dbReference>
<sequence>MLESYHNIRIVVVGTSCSGKTTLAKILSGRLEIPHIEMDALYWDSNWTERPKSEFIELVENAVMQKSWVMDGNYRIVRDIVWGRANILIWLNYPFLTILYQALMRTISRAITKEELFSGNRESFIMSFFSKESILLWVLKSFPRRKREYPKLFKTGKYPHLRIIELRNRCQADELIDDNKQ</sequence>
<dbReference type="Gene3D" id="3.40.50.300">
    <property type="entry name" value="P-loop containing nucleotide triphosphate hydrolases"/>
    <property type="match status" value="1"/>
</dbReference>
<dbReference type="InterPro" id="IPR027417">
    <property type="entry name" value="P-loop_NTPase"/>
</dbReference>
<dbReference type="PANTHER" id="PTHR37816">
    <property type="entry name" value="YALI0E33011P"/>
    <property type="match status" value="1"/>
</dbReference>
<keyword evidence="1" id="KW-0472">Membrane</keyword>
<dbReference type="RefSeq" id="WP_207690253.1">
    <property type="nucleotide sequence ID" value="NZ_CP061799.1"/>
</dbReference>
<name>A0A975B419_9BACT</name>
<evidence type="ECO:0000256" key="1">
    <source>
        <dbReference type="SAM" id="Phobius"/>
    </source>
</evidence>
<dbReference type="KEGG" id="dli:dnl_06130"/>
<feature type="transmembrane region" description="Helical" evidence="1">
    <location>
        <begin position="85"/>
        <end position="103"/>
    </location>
</feature>
<dbReference type="PANTHER" id="PTHR37816:SF1">
    <property type="entry name" value="TOXIN"/>
    <property type="match status" value="1"/>
</dbReference>
<keyword evidence="3" id="KW-1185">Reference proteome</keyword>
<dbReference type="EMBL" id="CP061799">
    <property type="protein sequence ID" value="QTA78391.1"/>
    <property type="molecule type" value="Genomic_DNA"/>
</dbReference>
<keyword evidence="2" id="KW-0378">Hydrolase</keyword>
<dbReference type="InterPro" id="IPR052922">
    <property type="entry name" value="Cytidylate_Kinase-2"/>
</dbReference>
<evidence type="ECO:0000313" key="2">
    <source>
        <dbReference type="EMBL" id="QTA78391.1"/>
    </source>
</evidence>
<dbReference type="SUPFAM" id="SSF52540">
    <property type="entry name" value="P-loop containing nucleoside triphosphate hydrolases"/>
    <property type="match status" value="1"/>
</dbReference>